<name>A0ABY6UKC9_BIOOC</name>
<dbReference type="Pfam" id="PF00106">
    <property type="entry name" value="adh_short"/>
    <property type="match status" value="1"/>
</dbReference>
<evidence type="ECO:0000313" key="4">
    <source>
        <dbReference type="EMBL" id="VUC31074.1"/>
    </source>
</evidence>
<dbReference type="EMBL" id="CABFNS010000829">
    <property type="protein sequence ID" value="VUC31074.1"/>
    <property type="molecule type" value="Genomic_DNA"/>
</dbReference>
<dbReference type="InterPro" id="IPR036291">
    <property type="entry name" value="NAD(P)-bd_dom_sf"/>
</dbReference>
<comment type="similarity">
    <text evidence="1">Belongs to the short-chain dehydrogenases/reductases (SDR) family.</text>
</comment>
<organism evidence="4 5">
    <name type="scientific">Bionectria ochroleuca</name>
    <name type="common">Gliocladium roseum</name>
    <dbReference type="NCBI Taxonomy" id="29856"/>
    <lineage>
        <taxon>Eukaryota</taxon>
        <taxon>Fungi</taxon>
        <taxon>Dikarya</taxon>
        <taxon>Ascomycota</taxon>
        <taxon>Pezizomycotina</taxon>
        <taxon>Sordariomycetes</taxon>
        <taxon>Hypocreomycetidae</taxon>
        <taxon>Hypocreales</taxon>
        <taxon>Bionectriaceae</taxon>
        <taxon>Clonostachys</taxon>
    </lineage>
</organism>
<evidence type="ECO:0000256" key="2">
    <source>
        <dbReference type="ARBA" id="ARBA00022857"/>
    </source>
</evidence>
<dbReference type="SUPFAM" id="SSF51735">
    <property type="entry name" value="NAD(P)-binding Rossmann-fold domains"/>
    <property type="match status" value="1"/>
</dbReference>
<dbReference type="PANTHER" id="PTHR43180:SF86">
    <property type="entry name" value="DEHYDROGENASE, PUTATIVE (AFU_ORTHOLOGUE AFUA_3G00290)-RELATED"/>
    <property type="match status" value="1"/>
</dbReference>
<proteinExistence type="inferred from homology"/>
<gene>
    <name evidence="4" type="ORF">CLO192961_LOCUS299318</name>
</gene>
<evidence type="ECO:0000313" key="5">
    <source>
        <dbReference type="Proteomes" id="UP000766486"/>
    </source>
</evidence>
<evidence type="ECO:0000256" key="1">
    <source>
        <dbReference type="ARBA" id="ARBA00006484"/>
    </source>
</evidence>
<protein>
    <submittedName>
        <fullName evidence="4">Uncharacterized protein</fullName>
    </submittedName>
</protein>
<keyword evidence="2" id="KW-0521">NADP</keyword>
<comment type="caution">
    <text evidence="4">The sequence shown here is derived from an EMBL/GenBank/DDBJ whole genome shotgun (WGS) entry which is preliminary data.</text>
</comment>
<dbReference type="PRINTS" id="PR00081">
    <property type="entry name" value="GDHRDH"/>
</dbReference>
<keyword evidence="5" id="KW-1185">Reference proteome</keyword>
<dbReference type="PANTHER" id="PTHR43180">
    <property type="entry name" value="3-OXOACYL-(ACYL-CARRIER-PROTEIN) REDUCTASE (AFU_ORTHOLOGUE AFUA_6G11210)"/>
    <property type="match status" value="1"/>
</dbReference>
<sequence>MPPYHRDPKSFGALKDQVFVLTGGARGVAESIVRYLFAAGAHVFFGDIDQDGSDKVIAALKAENPSSANSLVAIPFDARKYEDNLALFKAAYKAHGRVDHAISCAAVTESLNWYDETLNLDTIEAAPPTVIVDVNFTGVLYFARIAAVYLRQGNEDGKLDKSLTIVGSIASFKEQAGLFVYGPTKHGVMGLFRSTKSLMSKKFGIRINMVNPSHVNTIMGSAVHDLWVAHGLPVNEAYHVAEHVLTLASTPKKADGSIATGIAVYVEGGEGWDIEEDLDRTDHLWMGEEMSRNSAKIDIALGTGVSWKPTKE</sequence>
<evidence type="ECO:0000256" key="3">
    <source>
        <dbReference type="ARBA" id="ARBA00023002"/>
    </source>
</evidence>
<keyword evidence="3" id="KW-0560">Oxidoreductase</keyword>
<dbReference type="Gene3D" id="3.40.50.720">
    <property type="entry name" value="NAD(P)-binding Rossmann-like Domain"/>
    <property type="match status" value="1"/>
</dbReference>
<dbReference type="InterPro" id="IPR002347">
    <property type="entry name" value="SDR_fam"/>
</dbReference>
<reference evidence="4 5" key="1">
    <citation type="submission" date="2019-06" db="EMBL/GenBank/DDBJ databases">
        <authorList>
            <person name="Broberg M."/>
        </authorList>
    </citation>
    <scope>NUCLEOTIDE SEQUENCE [LARGE SCALE GENOMIC DNA]</scope>
</reference>
<accession>A0ABY6UKC9</accession>
<dbReference type="Proteomes" id="UP000766486">
    <property type="component" value="Unassembled WGS sequence"/>
</dbReference>